<dbReference type="InterPro" id="IPR011054">
    <property type="entry name" value="Rudment_hybrid_motif"/>
</dbReference>
<dbReference type="Gene3D" id="3.40.50.20">
    <property type="match status" value="1"/>
</dbReference>
<dbReference type="SUPFAM" id="SSF52440">
    <property type="entry name" value="PreATP-grasp domain"/>
    <property type="match status" value="1"/>
</dbReference>
<dbReference type="InterPro" id="IPR029752">
    <property type="entry name" value="D-isomer_DH_CS1"/>
</dbReference>
<feature type="binding site" evidence="4">
    <location>
        <position position="187"/>
    </location>
    <ligand>
        <name>ATP</name>
        <dbReference type="ChEBI" id="CHEBI:30616"/>
    </ligand>
</feature>
<dbReference type="GO" id="GO:0005524">
    <property type="term" value="F:ATP binding"/>
    <property type="evidence" value="ECO:0007669"/>
    <property type="project" value="UniProtKB-UniRule"/>
</dbReference>
<dbReference type="PANTHER" id="PTHR11609">
    <property type="entry name" value="PURINE BIOSYNTHESIS PROTEIN 6/7, PUR6/7"/>
    <property type="match status" value="1"/>
</dbReference>
<feature type="binding site" evidence="4">
    <location>
        <position position="210"/>
    </location>
    <ligand>
        <name>ATP</name>
        <dbReference type="ChEBI" id="CHEBI:30616"/>
    </ligand>
</feature>
<dbReference type="HAMAP" id="MF_01928">
    <property type="entry name" value="PurK"/>
    <property type="match status" value="1"/>
</dbReference>
<dbReference type="UniPathway" id="UPA00074">
    <property type="reaction ID" value="UER00942"/>
</dbReference>
<protein>
    <recommendedName>
        <fullName evidence="4">N5-carboxyaminoimidazole ribonucleotide synthase</fullName>
        <shortName evidence="4">N5-CAIR synthase</shortName>
        <ecNumber evidence="4">6.3.4.18</ecNumber>
    </recommendedName>
    <alternativeName>
        <fullName evidence="4">5-(carboxyamino)imidazole ribonucleotide synthetase</fullName>
    </alternativeName>
</protein>
<dbReference type="Pfam" id="PF22660">
    <property type="entry name" value="RS_preATP-grasp-like"/>
    <property type="match status" value="1"/>
</dbReference>
<evidence type="ECO:0000256" key="1">
    <source>
        <dbReference type="ARBA" id="ARBA00022741"/>
    </source>
</evidence>
<dbReference type="PROSITE" id="PS00065">
    <property type="entry name" value="D_2_HYDROXYACID_DH_1"/>
    <property type="match status" value="1"/>
</dbReference>
<dbReference type="GO" id="GO:0004638">
    <property type="term" value="F:phosphoribosylaminoimidazole carboxylase activity"/>
    <property type="evidence" value="ECO:0007669"/>
    <property type="project" value="InterPro"/>
</dbReference>
<evidence type="ECO:0000256" key="3">
    <source>
        <dbReference type="ARBA" id="ARBA00022840"/>
    </source>
</evidence>
<dbReference type="SUPFAM" id="SSF56059">
    <property type="entry name" value="Glutathione synthetase ATP-binding domain-like"/>
    <property type="match status" value="1"/>
</dbReference>
<evidence type="ECO:0000256" key="4">
    <source>
        <dbReference type="HAMAP-Rule" id="MF_01928"/>
    </source>
</evidence>
<dbReference type="GO" id="GO:0034028">
    <property type="term" value="F:5-(carboxyamino)imidazole ribonucleotide synthase activity"/>
    <property type="evidence" value="ECO:0007669"/>
    <property type="project" value="UniProtKB-UniRule"/>
</dbReference>
<dbReference type="InterPro" id="IPR011761">
    <property type="entry name" value="ATP-grasp"/>
</dbReference>
<dbReference type="Gene3D" id="3.30.470.20">
    <property type="entry name" value="ATP-grasp fold, B domain"/>
    <property type="match status" value="1"/>
</dbReference>
<evidence type="ECO:0000313" key="6">
    <source>
        <dbReference type="EMBL" id="BBH52720.1"/>
    </source>
</evidence>
<evidence type="ECO:0000259" key="5">
    <source>
        <dbReference type="PROSITE" id="PS50975"/>
    </source>
</evidence>
<feature type="binding site" evidence="4">
    <location>
        <position position="142"/>
    </location>
    <ligand>
        <name>ATP</name>
        <dbReference type="ChEBI" id="CHEBI:30616"/>
    </ligand>
</feature>
<keyword evidence="7" id="KW-1185">Reference proteome</keyword>
<dbReference type="GO" id="GO:0046872">
    <property type="term" value="F:metal ion binding"/>
    <property type="evidence" value="ECO:0007669"/>
    <property type="project" value="InterPro"/>
</dbReference>
<dbReference type="GO" id="GO:0006189">
    <property type="term" value="P:'de novo' IMP biosynthetic process"/>
    <property type="evidence" value="ECO:0007669"/>
    <property type="project" value="UniProtKB-UniRule"/>
</dbReference>
<comment type="subunit">
    <text evidence="4">Homodimer.</text>
</comment>
<comment type="pathway">
    <text evidence="4">Purine metabolism; IMP biosynthesis via de novo pathway; 5-amino-1-(5-phospho-D-ribosyl)imidazole-4-carboxylate from 5-amino-1-(5-phospho-D-ribosyl)imidazole (N5-CAIR route): step 1/2.</text>
</comment>
<evidence type="ECO:0000313" key="7">
    <source>
        <dbReference type="Proteomes" id="UP000291236"/>
    </source>
</evidence>
<keyword evidence="2 4" id="KW-0658">Purine biosynthesis</keyword>
<dbReference type="KEGG" id="sbf:JCM31447_11620"/>
<dbReference type="PROSITE" id="PS50975">
    <property type="entry name" value="ATP_GRASP"/>
    <property type="match status" value="1"/>
</dbReference>
<dbReference type="RefSeq" id="WP_130607441.1">
    <property type="nucleotide sequence ID" value="NZ_AP019368.1"/>
</dbReference>
<feature type="binding site" evidence="4">
    <location>
        <begin position="179"/>
        <end position="182"/>
    </location>
    <ligand>
        <name>ATP</name>
        <dbReference type="ChEBI" id="CHEBI:30616"/>
    </ligand>
</feature>
<dbReference type="InterPro" id="IPR040686">
    <property type="entry name" value="PurK_C"/>
</dbReference>
<comment type="catalytic activity">
    <reaction evidence="4">
        <text>5-amino-1-(5-phospho-beta-D-ribosyl)imidazole + hydrogencarbonate + ATP = 5-carboxyamino-1-(5-phospho-D-ribosyl)imidazole + ADP + phosphate + 2 H(+)</text>
        <dbReference type="Rhea" id="RHEA:19317"/>
        <dbReference type="ChEBI" id="CHEBI:15378"/>
        <dbReference type="ChEBI" id="CHEBI:17544"/>
        <dbReference type="ChEBI" id="CHEBI:30616"/>
        <dbReference type="ChEBI" id="CHEBI:43474"/>
        <dbReference type="ChEBI" id="CHEBI:58730"/>
        <dbReference type="ChEBI" id="CHEBI:137981"/>
        <dbReference type="ChEBI" id="CHEBI:456216"/>
        <dbReference type="EC" id="6.3.4.18"/>
    </reaction>
</comment>
<dbReference type="InterPro" id="IPR003135">
    <property type="entry name" value="ATP-grasp_carboxylate-amine"/>
</dbReference>
<gene>
    <name evidence="4" type="primary">purK</name>
    <name evidence="6" type="ORF">JCM31447_11620</name>
</gene>
<comment type="similarity">
    <text evidence="4">Belongs to the PurK/PurT family.</text>
</comment>
<dbReference type="InterPro" id="IPR054350">
    <property type="entry name" value="PurT/PurK_preATP-grasp"/>
</dbReference>
<name>A0A4P2VLP2_FLUSA</name>
<dbReference type="Proteomes" id="UP000291236">
    <property type="component" value="Chromosome"/>
</dbReference>
<dbReference type="InterPro" id="IPR013815">
    <property type="entry name" value="ATP_grasp_subdomain_1"/>
</dbReference>
<dbReference type="SUPFAM" id="SSF51246">
    <property type="entry name" value="Rudiment single hybrid motif"/>
    <property type="match status" value="1"/>
</dbReference>
<dbReference type="PANTHER" id="PTHR11609:SF5">
    <property type="entry name" value="PHOSPHORIBOSYLAMINOIMIDAZOLE CARBOXYLASE"/>
    <property type="match status" value="1"/>
</dbReference>
<dbReference type="EC" id="6.3.4.18" evidence="4"/>
<dbReference type="GO" id="GO:0005829">
    <property type="term" value="C:cytosol"/>
    <property type="evidence" value="ECO:0007669"/>
    <property type="project" value="TreeGrafter"/>
</dbReference>
<feature type="binding site" evidence="4">
    <location>
        <position position="102"/>
    </location>
    <ligand>
        <name>ATP</name>
        <dbReference type="ChEBI" id="CHEBI:30616"/>
    </ligand>
</feature>
<sequence>MKTVGILGGGQLGCMLASALHKLGAKVQFYDPDPISPAIERTNYCMQGNWEDKKKLEEFFASSDIVTYEFENVSVNLLEDICQSTGTKLFPSAQVLKTTQNRILEKSFLKNNHFPVCQFAFATNREEAKSIAQTFSYPFLLKTVTGGYDGKGQWFINNENDFNLFLHEFSQNFAPILFEEKIEIEMEASCIVARTADNSSICFPIFENVHKNHILYTTHLPASLPLAVQEKLKDIAKRAAEKLNVTGLLTTEFFLSRKINPYYDFEKVDDYYIYINEFAPRPHNSGHITLNACNFSQFDALARILLDIPLQTPILNEGFYCMGNLLGDIWLEQNNKYALNLNAWKKNPAVIDVVLYGKKEAKKNRKMGHFITKSTSKNGSSLQAEKFWRDLNENI</sequence>
<dbReference type="AlphaFoldDB" id="A0A4P2VLP2"/>
<keyword evidence="1 4" id="KW-0547">Nucleotide-binding</keyword>
<dbReference type="InterPro" id="IPR016185">
    <property type="entry name" value="PreATP-grasp_dom_sf"/>
</dbReference>
<feature type="binding site" evidence="4">
    <location>
        <begin position="147"/>
        <end position="153"/>
    </location>
    <ligand>
        <name>ATP</name>
        <dbReference type="ChEBI" id="CHEBI:30616"/>
    </ligand>
</feature>
<accession>A0A4P2VLP2</accession>
<proteinExistence type="inferred from homology"/>
<dbReference type="Pfam" id="PF02222">
    <property type="entry name" value="ATP-grasp"/>
    <property type="match status" value="1"/>
</dbReference>
<evidence type="ECO:0000256" key="2">
    <source>
        <dbReference type="ARBA" id="ARBA00022755"/>
    </source>
</evidence>
<dbReference type="Gene3D" id="3.30.1490.20">
    <property type="entry name" value="ATP-grasp fold, A domain"/>
    <property type="match status" value="1"/>
</dbReference>
<dbReference type="EMBL" id="AP019368">
    <property type="protein sequence ID" value="BBH52720.1"/>
    <property type="molecule type" value="Genomic_DNA"/>
</dbReference>
<keyword evidence="4" id="KW-0436">Ligase</keyword>
<keyword evidence="3 4" id="KW-0067">ATP-binding</keyword>
<reference evidence="6 7" key="1">
    <citation type="submission" date="2018-12" db="EMBL/GenBank/DDBJ databases">
        <title>Rubrispira sanarue gen. nov., sp., nov., a member of the order Silvanigrellales, isolated from a brackish lake in Hamamatsu Japan.</title>
        <authorList>
            <person name="Maejima Y."/>
            <person name="Iino T."/>
            <person name="Muraguchi Y."/>
            <person name="Fukuda K."/>
            <person name="Nojiri H."/>
            <person name="Ohkuma M."/>
            <person name="Moriuchi R."/>
            <person name="Dohra H."/>
            <person name="Kimbara K."/>
            <person name="Shintani M."/>
        </authorList>
    </citation>
    <scope>NUCLEOTIDE SEQUENCE [LARGE SCALE GENOMIC DNA]</scope>
    <source>
        <strain evidence="6 7">RF1110005</strain>
    </source>
</reference>
<dbReference type="Pfam" id="PF17769">
    <property type="entry name" value="PurK_C"/>
    <property type="match status" value="1"/>
</dbReference>
<feature type="binding site" evidence="4">
    <location>
        <begin position="276"/>
        <end position="277"/>
    </location>
    <ligand>
        <name>ATP</name>
        <dbReference type="ChEBI" id="CHEBI:30616"/>
    </ligand>
</feature>
<comment type="function">
    <text evidence="4">Catalyzes the ATP-dependent conversion of 5-aminoimidazole ribonucleotide (AIR) and HCO(3)(-) to N5-carboxyaminoimidazole ribonucleotide (N5-CAIR).</text>
</comment>
<organism evidence="6 7">
    <name type="scientific">Fluviispira sanaruensis</name>
    <dbReference type="NCBI Taxonomy" id="2493639"/>
    <lineage>
        <taxon>Bacteria</taxon>
        <taxon>Pseudomonadati</taxon>
        <taxon>Bdellovibrionota</taxon>
        <taxon>Oligoflexia</taxon>
        <taxon>Silvanigrellales</taxon>
        <taxon>Silvanigrellaceae</taxon>
        <taxon>Fluviispira</taxon>
    </lineage>
</organism>
<feature type="domain" description="ATP-grasp" evidence="5">
    <location>
        <begin position="106"/>
        <end position="306"/>
    </location>
</feature>
<dbReference type="OrthoDB" id="9804625at2"/>
<dbReference type="InterPro" id="IPR005875">
    <property type="entry name" value="PurK"/>
</dbReference>